<sequence length="368" mass="41341">MNLAAILTAYGISQPQLAAGVMKSDGKPYSTAAINRIVRHGEYPKSADRDAIRAQIQDRLAALGVTETVAWPTEKTNTWEYPEMQALTQQARQAFGLFRSPFVDDVQTREDVYLSDEQRYIRQNMLFAAKQSGFIAIIGESGAGKTTLKRDLIEGIKQENESVIIIQPQSIDKTRLTVAHLCDAIIEDVSQGTATPRRTMEAKARQIQRLLTDSSRAGNKHCLIIDEAHDLTIAMLKYLKRFWELEDGMRRLLGIVLIGQPELKLKLSERNADLREVVRRCEQIELQPLNAYVEDYLKHKFKRAGKDYGEIFAADAASGLTQRLTRQNGKQTVSMLYPLVVNNTVICALNEAAKLGYRQVTADIFNAI</sequence>
<dbReference type="Pfam" id="PF13401">
    <property type="entry name" value="AAA_22"/>
    <property type="match status" value="1"/>
</dbReference>
<gene>
    <name evidence="2" type="ORF">NCTC13294_00844</name>
</gene>
<dbReference type="EMBL" id="UFUW01000001">
    <property type="protein sequence ID" value="SUX20829.1"/>
    <property type="molecule type" value="Genomic_DNA"/>
</dbReference>
<dbReference type="AlphaFoldDB" id="A0A381E3Z0"/>
<dbReference type="RefSeq" id="WP_218565533.1">
    <property type="nucleotide sequence ID" value="NZ_JBHLZC010000001.1"/>
</dbReference>
<reference evidence="2 3" key="1">
    <citation type="submission" date="2018-06" db="EMBL/GenBank/DDBJ databases">
        <authorList>
            <consortium name="Pathogen Informatics"/>
            <person name="Doyle S."/>
        </authorList>
    </citation>
    <scope>NUCLEOTIDE SEQUENCE [LARGE SCALE GENOMIC DNA]</scope>
    <source>
        <strain evidence="2 3">NCTC13294</strain>
    </source>
</reference>
<dbReference type="GO" id="GO:0016887">
    <property type="term" value="F:ATP hydrolysis activity"/>
    <property type="evidence" value="ECO:0007669"/>
    <property type="project" value="InterPro"/>
</dbReference>
<dbReference type="PANTHER" id="PTHR35894">
    <property type="entry name" value="GENERAL SECRETION PATHWAY PROTEIN A-RELATED"/>
    <property type="match status" value="1"/>
</dbReference>
<dbReference type="SUPFAM" id="SSF52540">
    <property type="entry name" value="P-loop containing nucleoside triphosphate hydrolases"/>
    <property type="match status" value="1"/>
</dbReference>
<proteinExistence type="predicted"/>
<name>A0A381E3Z0_9GAMM</name>
<feature type="domain" description="AAA+ ATPase" evidence="1">
    <location>
        <begin position="131"/>
        <end position="282"/>
    </location>
</feature>
<evidence type="ECO:0000313" key="3">
    <source>
        <dbReference type="Proteomes" id="UP000254572"/>
    </source>
</evidence>
<dbReference type="PANTHER" id="PTHR35894:SF1">
    <property type="entry name" value="PHOSPHORIBULOKINASE _ URIDINE KINASE FAMILY"/>
    <property type="match status" value="1"/>
</dbReference>
<dbReference type="Proteomes" id="UP000254572">
    <property type="component" value="Unassembled WGS sequence"/>
</dbReference>
<organism evidence="2 3">
    <name type="scientific">Cardiobacterium valvarum</name>
    <dbReference type="NCBI Taxonomy" id="194702"/>
    <lineage>
        <taxon>Bacteria</taxon>
        <taxon>Pseudomonadati</taxon>
        <taxon>Pseudomonadota</taxon>
        <taxon>Gammaproteobacteria</taxon>
        <taxon>Cardiobacteriales</taxon>
        <taxon>Cardiobacteriaceae</taxon>
        <taxon>Cardiobacterium</taxon>
    </lineage>
</organism>
<dbReference type="InterPro" id="IPR049945">
    <property type="entry name" value="AAA_22"/>
</dbReference>
<evidence type="ECO:0000313" key="2">
    <source>
        <dbReference type="EMBL" id="SUX20829.1"/>
    </source>
</evidence>
<evidence type="ECO:0000259" key="1">
    <source>
        <dbReference type="SMART" id="SM00382"/>
    </source>
</evidence>
<dbReference type="InterPro" id="IPR052026">
    <property type="entry name" value="ExeA_AAA_ATPase_DNA-bind"/>
</dbReference>
<dbReference type="InterPro" id="IPR027417">
    <property type="entry name" value="P-loop_NTPase"/>
</dbReference>
<accession>A0A381E3Z0</accession>
<dbReference type="SMART" id="SM00382">
    <property type="entry name" value="AAA"/>
    <property type="match status" value="1"/>
</dbReference>
<dbReference type="Gene3D" id="3.40.50.300">
    <property type="entry name" value="P-loop containing nucleotide triphosphate hydrolases"/>
    <property type="match status" value="1"/>
</dbReference>
<protein>
    <submittedName>
        <fullName evidence="2">Predicted ATPase (AAA+ superfamily)</fullName>
    </submittedName>
</protein>
<dbReference type="InterPro" id="IPR003593">
    <property type="entry name" value="AAA+_ATPase"/>
</dbReference>
<keyword evidence="3" id="KW-1185">Reference proteome</keyword>